<dbReference type="GO" id="GO:0032259">
    <property type="term" value="P:methylation"/>
    <property type="evidence" value="ECO:0007669"/>
    <property type="project" value="UniProtKB-KW"/>
</dbReference>
<dbReference type="EMBL" id="CP003985">
    <property type="protein sequence ID" value="AGF76811.1"/>
    <property type="molecule type" value="Genomic_DNA"/>
</dbReference>
<dbReference type="RefSeq" id="WP_015402510.1">
    <property type="nucleotide sequence ID" value="NC_020304.1"/>
</dbReference>
<sequence>MKKQWQVNSAVFHARAEEYDSWFDNSLLFDIETAAIAALSGSPKQPSLEIGVGPGRFASHFGSNFGIDPARGPLLFAKSRAIAVCQAIGEALPFSSKSMNRVSLFFTLCFVQNPGEVFRESHRVLQENGFLLLGFVPSTGAWGKNLQQKKEEGHPFYKHARFFTIEEIKTLLTDEGFVPGESVSILYQTPGNVTQMELPQPGMDKEAGFIVLRSTKSYNR</sequence>
<accession>M1PJW8</accession>
<dbReference type="CDD" id="cd02440">
    <property type="entry name" value="AdoMet_MTases"/>
    <property type="match status" value="1"/>
</dbReference>
<dbReference type="InterPro" id="IPR029063">
    <property type="entry name" value="SAM-dependent_MTases_sf"/>
</dbReference>
<gene>
    <name evidence="2" type="ordered locus">UWK_00226</name>
</gene>
<proteinExistence type="predicted"/>
<dbReference type="Pfam" id="PF08241">
    <property type="entry name" value="Methyltransf_11"/>
    <property type="match status" value="1"/>
</dbReference>
<feature type="domain" description="Methyltransferase type 11" evidence="1">
    <location>
        <begin position="48"/>
        <end position="132"/>
    </location>
</feature>
<organism evidence="2 3">
    <name type="scientific">Desulfocapsa sulfexigens (strain DSM 10523 / SB164P1)</name>
    <dbReference type="NCBI Taxonomy" id="1167006"/>
    <lineage>
        <taxon>Bacteria</taxon>
        <taxon>Pseudomonadati</taxon>
        <taxon>Thermodesulfobacteriota</taxon>
        <taxon>Desulfobulbia</taxon>
        <taxon>Desulfobulbales</taxon>
        <taxon>Desulfocapsaceae</taxon>
        <taxon>Desulfocapsa</taxon>
    </lineage>
</organism>
<keyword evidence="2" id="KW-0489">Methyltransferase</keyword>
<dbReference type="AlphaFoldDB" id="M1PJW8"/>
<reference evidence="3" key="1">
    <citation type="journal article" date="2013" name="Stand. Genomic Sci.">
        <title>Complete genome sequence of Desulfocapsa sulfexigens, a marine deltaproteobacterium specialized in disproportionating inorganic sulfur compounds.</title>
        <authorList>
            <person name="Finster K.W."/>
            <person name="Kjeldsen K.U."/>
            <person name="Kube M."/>
            <person name="Reinhardt R."/>
            <person name="Mussmann M."/>
            <person name="Amann R."/>
            <person name="Schreiber L."/>
        </authorList>
    </citation>
    <scope>NUCLEOTIDE SEQUENCE [LARGE SCALE GENOMIC DNA]</scope>
    <source>
        <strain evidence="3">DSM 10523 / SB164P1</strain>
    </source>
</reference>
<protein>
    <submittedName>
        <fullName evidence="2">Methylase involved in ubiquinone/menaquinone biosynthesis</fullName>
    </submittedName>
</protein>
<name>M1PJW8_DESSD</name>
<dbReference type="SUPFAM" id="SSF53335">
    <property type="entry name" value="S-adenosyl-L-methionine-dependent methyltransferases"/>
    <property type="match status" value="1"/>
</dbReference>
<dbReference type="KEGG" id="dsf:UWK_00226"/>
<evidence type="ECO:0000313" key="2">
    <source>
        <dbReference type="EMBL" id="AGF76811.1"/>
    </source>
</evidence>
<dbReference type="Proteomes" id="UP000011721">
    <property type="component" value="Chromosome"/>
</dbReference>
<dbReference type="eggNOG" id="COG2226">
    <property type="taxonomic scope" value="Bacteria"/>
</dbReference>
<keyword evidence="2" id="KW-0808">Transferase</keyword>
<evidence type="ECO:0000313" key="3">
    <source>
        <dbReference type="Proteomes" id="UP000011721"/>
    </source>
</evidence>
<keyword evidence="3" id="KW-1185">Reference proteome</keyword>
<dbReference type="STRING" id="1167006.UWK_00226"/>
<dbReference type="Gene3D" id="3.40.50.150">
    <property type="entry name" value="Vaccinia Virus protein VP39"/>
    <property type="match status" value="1"/>
</dbReference>
<keyword evidence="2" id="KW-0830">Ubiquinone</keyword>
<dbReference type="HOGENOM" id="CLU_037990_14_1_7"/>
<evidence type="ECO:0000259" key="1">
    <source>
        <dbReference type="Pfam" id="PF08241"/>
    </source>
</evidence>
<dbReference type="GO" id="GO:0008757">
    <property type="term" value="F:S-adenosylmethionine-dependent methyltransferase activity"/>
    <property type="evidence" value="ECO:0007669"/>
    <property type="project" value="InterPro"/>
</dbReference>
<dbReference type="InterPro" id="IPR013216">
    <property type="entry name" value="Methyltransf_11"/>
</dbReference>